<protein>
    <submittedName>
        <fullName evidence="3">GHKL domain-containing protein</fullName>
    </submittedName>
</protein>
<dbReference type="SUPFAM" id="SSF55874">
    <property type="entry name" value="ATPase domain of HSP90 chaperone/DNA topoisomerase II/histidine kinase"/>
    <property type="match status" value="1"/>
</dbReference>
<evidence type="ECO:0000313" key="3">
    <source>
        <dbReference type="EMBL" id="HIU39959.1"/>
    </source>
</evidence>
<evidence type="ECO:0000313" key="4">
    <source>
        <dbReference type="Proteomes" id="UP000824074"/>
    </source>
</evidence>
<organism evidence="3 4">
    <name type="scientific">Candidatus Aphodocola excrementigallinarum</name>
    <dbReference type="NCBI Taxonomy" id="2840670"/>
    <lineage>
        <taxon>Bacteria</taxon>
        <taxon>Bacillati</taxon>
        <taxon>Bacillota</taxon>
        <taxon>Bacilli</taxon>
        <taxon>Candidatus Aphodocola</taxon>
    </lineage>
</organism>
<dbReference type="AlphaFoldDB" id="A0A9D1IQ98"/>
<feature type="transmembrane region" description="Helical" evidence="1">
    <location>
        <begin position="37"/>
        <end position="54"/>
    </location>
</feature>
<feature type="transmembrane region" description="Helical" evidence="1">
    <location>
        <begin position="6"/>
        <end position="25"/>
    </location>
</feature>
<reference evidence="3" key="1">
    <citation type="submission" date="2020-10" db="EMBL/GenBank/DDBJ databases">
        <authorList>
            <person name="Gilroy R."/>
        </authorList>
    </citation>
    <scope>NUCLEOTIDE SEQUENCE</scope>
    <source>
        <strain evidence="3">CHK193-30670</strain>
    </source>
</reference>
<feature type="transmembrane region" description="Helical" evidence="1">
    <location>
        <begin position="158"/>
        <end position="174"/>
    </location>
</feature>
<dbReference type="Pfam" id="PF14501">
    <property type="entry name" value="HATPase_c_5"/>
    <property type="match status" value="1"/>
</dbReference>
<accession>A0A9D1IQ98</accession>
<dbReference type="PANTHER" id="PTHR40448">
    <property type="entry name" value="TWO-COMPONENT SENSOR HISTIDINE KINASE"/>
    <property type="match status" value="1"/>
</dbReference>
<dbReference type="EMBL" id="DVMT01000015">
    <property type="protein sequence ID" value="HIU39959.1"/>
    <property type="molecule type" value="Genomic_DNA"/>
</dbReference>
<dbReference type="Gene3D" id="3.30.565.10">
    <property type="entry name" value="Histidine kinase-like ATPase, C-terminal domain"/>
    <property type="match status" value="1"/>
</dbReference>
<sequence length="438" mass="50526">MSMESIIVCIIASIFQAIATSYIIFSQKNMDKKTDKLRFIIIMLIYCFIGFLFIPNNIRFLVFLLVIFLNLYFTLDIRDKNVILYAFNTGLIFVISELIITVGLVIIGINSVDIVNNNFYNLIANVLISLFAVIFIKLPFVRKIVKNEITLFTKNKKLINYLYVFVVILYLIALKNGFELILKSNYYINILFMACVILIITIIIRNEFKYDKIKDEYKNMLNHVTKYEKIITDQGKANHEFKNQLMVIRGYAQMNSPKLIEYLDSVIKDSKKTHSSYLISQLNKFPAGGIKGLLYYKLSTMDDENIKHELNVESGVKIRLDTLGTETYKNITKVLGVLFDNAIDACKKSKEKKIIIDVVKKTNSVTFSIYNTYKGKIDMDKIGTGFTTKGSGHGYGLRLVKDIVENSNIFEIENSLEDEYYVTKLTIKTKNRQTKKKK</sequence>
<proteinExistence type="predicted"/>
<dbReference type="InterPro" id="IPR032834">
    <property type="entry name" value="NatK-like_C"/>
</dbReference>
<dbReference type="Proteomes" id="UP000824074">
    <property type="component" value="Unassembled WGS sequence"/>
</dbReference>
<keyword evidence="1" id="KW-0472">Membrane</keyword>
<keyword evidence="1" id="KW-0812">Transmembrane</keyword>
<feature type="transmembrane region" description="Helical" evidence="1">
    <location>
        <begin position="82"/>
        <end position="107"/>
    </location>
</feature>
<feature type="transmembrane region" description="Helical" evidence="1">
    <location>
        <begin position="186"/>
        <end position="204"/>
    </location>
</feature>
<reference evidence="3" key="2">
    <citation type="journal article" date="2021" name="PeerJ">
        <title>Extensive microbial diversity within the chicken gut microbiome revealed by metagenomics and culture.</title>
        <authorList>
            <person name="Gilroy R."/>
            <person name="Ravi A."/>
            <person name="Getino M."/>
            <person name="Pursley I."/>
            <person name="Horton D.L."/>
            <person name="Alikhan N.F."/>
            <person name="Baker D."/>
            <person name="Gharbi K."/>
            <person name="Hall N."/>
            <person name="Watson M."/>
            <person name="Adriaenssens E.M."/>
            <person name="Foster-Nyarko E."/>
            <person name="Jarju S."/>
            <person name="Secka A."/>
            <person name="Antonio M."/>
            <person name="Oren A."/>
            <person name="Chaudhuri R.R."/>
            <person name="La Ragione R."/>
            <person name="Hildebrand F."/>
            <person name="Pallen M.J."/>
        </authorList>
    </citation>
    <scope>NUCLEOTIDE SEQUENCE</scope>
    <source>
        <strain evidence="3">CHK193-30670</strain>
    </source>
</reference>
<dbReference type="PANTHER" id="PTHR40448:SF1">
    <property type="entry name" value="TWO-COMPONENT SENSOR HISTIDINE KINASE"/>
    <property type="match status" value="1"/>
</dbReference>
<dbReference type="InterPro" id="IPR036890">
    <property type="entry name" value="HATPase_C_sf"/>
</dbReference>
<gene>
    <name evidence="3" type="ORF">IAB68_01475</name>
</gene>
<dbReference type="GO" id="GO:0042802">
    <property type="term" value="F:identical protein binding"/>
    <property type="evidence" value="ECO:0007669"/>
    <property type="project" value="TreeGrafter"/>
</dbReference>
<feature type="transmembrane region" description="Helical" evidence="1">
    <location>
        <begin position="119"/>
        <end position="138"/>
    </location>
</feature>
<comment type="caution">
    <text evidence="3">The sequence shown here is derived from an EMBL/GenBank/DDBJ whole genome shotgun (WGS) entry which is preliminary data.</text>
</comment>
<evidence type="ECO:0000259" key="2">
    <source>
        <dbReference type="Pfam" id="PF14501"/>
    </source>
</evidence>
<keyword evidence="1" id="KW-1133">Transmembrane helix</keyword>
<feature type="domain" description="Sensor histidine kinase NatK-like C-terminal" evidence="2">
    <location>
        <begin position="330"/>
        <end position="427"/>
    </location>
</feature>
<name>A0A9D1IQ98_9FIRM</name>
<evidence type="ECO:0000256" key="1">
    <source>
        <dbReference type="SAM" id="Phobius"/>
    </source>
</evidence>
<feature type="transmembrane region" description="Helical" evidence="1">
    <location>
        <begin position="60"/>
        <end position="75"/>
    </location>
</feature>